<dbReference type="SUPFAM" id="SSF51735">
    <property type="entry name" value="NAD(P)-binding Rossmann-fold domains"/>
    <property type="match status" value="1"/>
</dbReference>
<reference evidence="3 4" key="1">
    <citation type="submission" date="2019-03" db="EMBL/GenBank/DDBJ databases">
        <title>Novel species of Flavobacterium.</title>
        <authorList>
            <person name="Liu Q."/>
            <person name="Xin Y.-H."/>
        </authorList>
    </citation>
    <scope>NUCLEOTIDE SEQUENCE [LARGE SCALE GENOMIC DNA]</scope>
    <source>
        <strain evidence="3 4">LB3P52</strain>
    </source>
</reference>
<dbReference type="EMBL" id="SMLG01000006">
    <property type="protein sequence ID" value="TDE43932.1"/>
    <property type="molecule type" value="Genomic_DNA"/>
</dbReference>
<evidence type="ECO:0000313" key="3">
    <source>
        <dbReference type="EMBL" id="TDE43932.1"/>
    </source>
</evidence>
<name>A0A4V2Z9G2_9FLAO</name>
<dbReference type="Gene3D" id="3.40.50.720">
    <property type="entry name" value="NAD(P)-binding Rossmann-like Domain"/>
    <property type="match status" value="1"/>
</dbReference>
<accession>A0A4V2Z9G2</accession>
<dbReference type="RefSeq" id="WP_131916325.1">
    <property type="nucleotide sequence ID" value="NZ_SMLG01000006.1"/>
</dbReference>
<feature type="domain" description="NAD-dependent epimerase/dehydratase" evidence="2">
    <location>
        <begin position="5"/>
        <end position="226"/>
    </location>
</feature>
<sequence length="298" mass="34305">MIKTILLTGGTGFLGSHILKSLLDFDYNVIALVRKSSDLFRIDNSIKKIELFYLDENYENLADLFSSNKIDAVIHTATEYGRSCSMSSILQTNLILPIKLIEEGVKNNLKLFMNSDTFFGKPIYNDSSYLNEYTTSKKYFLNFLFDSRDKLKIISMRLEHIFGEKDSNSKFVTNILNQLIQNKEEILLTEGLQKRDFIYIEDVVTAYLKVLINNDQLTNFSEFEVGRGESIEVREFVEILSEITQSESKLKFGAIITTKGEIQDSKANLSELKKIGWESKYDLRTAVIKMIRIETELK</sequence>
<comment type="similarity">
    <text evidence="1">Belongs to the NAD(P)-dependent epimerase/dehydratase family.</text>
</comment>
<evidence type="ECO:0000313" key="4">
    <source>
        <dbReference type="Proteomes" id="UP000294814"/>
    </source>
</evidence>
<organism evidence="3 4">
    <name type="scientific">Flavobacterium rhamnosiphilum</name>
    <dbReference type="NCBI Taxonomy" id="2541724"/>
    <lineage>
        <taxon>Bacteria</taxon>
        <taxon>Pseudomonadati</taxon>
        <taxon>Bacteroidota</taxon>
        <taxon>Flavobacteriia</taxon>
        <taxon>Flavobacteriales</taxon>
        <taxon>Flavobacteriaceae</taxon>
        <taxon>Flavobacterium</taxon>
    </lineage>
</organism>
<comment type="caution">
    <text evidence="3">The sequence shown here is derived from an EMBL/GenBank/DDBJ whole genome shotgun (WGS) entry which is preliminary data.</text>
</comment>
<dbReference type="InterPro" id="IPR001509">
    <property type="entry name" value="Epimerase_deHydtase"/>
</dbReference>
<dbReference type="PANTHER" id="PTHR43000">
    <property type="entry name" value="DTDP-D-GLUCOSE 4,6-DEHYDRATASE-RELATED"/>
    <property type="match status" value="1"/>
</dbReference>
<dbReference type="Proteomes" id="UP000294814">
    <property type="component" value="Unassembled WGS sequence"/>
</dbReference>
<gene>
    <name evidence="3" type="ORF">E0I26_09945</name>
</gene>
<dbReference type="OrthoDB" id="9803010at2"/>
<dbReference type="InterPro" id="IPR036291">
    <property type="entry name" value="NAD(P)-bd_dom_sf"/>
</dbReference>
<evidence type="ECO:0000256" key="1">
    <source>
        <dbReference type="ARBA" id="ARBA00007637"/>
    </source>
</evidence>
<dbReference type="Pfam" id="PF01370">
    <property type="entry name" value="Epimerase"/>
    <property type="match status" value="1"/>
</dbReference>
<dbReference type="AlphaFoldDB" id="A0A4V2Z9G2"/>
<proteinExistence type="inferred from homology"/>
<keyword evidence="4" id="KW-1185">Reference proteome</keyword>
<protein>
    <submittedName>
        <fullName evidence="3">NAD-dependent epimerase/dehydratase family protein</fullName>
    </submittedName>
</protein>
<evidence type="ECO:0000259" key="2">
    <source>
        <dbReference type="Pfam" id="PF01370"/>
    </source>
</evidence>